<sequence>MKHCLSALCLCVLSLGASAHEYQIGKIHIAHPWARAMPASSPTSAVYFGLDNQGADGDRLLSAETPRAKAAELHSNTVEQGVMHMRKIEGGVAVPAGGKMAFAPGGLHVMLIGLSGELKVGERFPMTLRFEKAGKVDVQVQVEKGMPGGH</sequence>
<dbReference type="AlphaFoldDB" id="A0A918P058"/>
<dbReference type="EMBL" id="BMYX01000004">
    <property type="protein sequence ID" value="GGY09179.1"/>
    <property type="molecule type" value="Genomic_DNA"/>
</dbReference>
<feature type="chain" id="PRO_5036965232" description="Copper chaperone PCu(A)C" evidence="1">
    <location>
        <begin position="20"/>
        <end position="150"/>
    </location>
</feature>
<reference evidence="2" key="1">
    <citation type="journal article" date="2014" name="Int. J. Syst. Evol. Microbiol.">
        <title>Complete genome sequence of Corynebacterium casei LMG S-19264T (=DSM 44701T), isolated from a smear-ripened cheese.</title>
        <authorList>
            <consortium name="US DOE Joint Genome Institute (JGI-PGF)"/>
            <person name="Walter F."/>
            <person name="Albersmeier A."/>
            <person name="Kalinowski J."/>
            <person name="Ruckert C."/>
        </authorList>
    </citation>
    <scope>NUCLEOTIDE SEQUENCE</scope>
    <source>
        <strain evidence="2">KCTC 32182</strain>
    </source>
</reference>
<dbReference type="PANTHER" id="PTHR36302">
    <property type="entry name" value="BLR7088 PROTEIN"/>
    <property type="match status" value="1"/>
</dbReference>
<evidence type="ECO:0000313" key="2">
    <source>
        <dbReference type="EMBL" id="GGY09179.1"/>
    </source>
</evidence>
<organism evidence="2 3">
    <name type="scientific">Paludibacterium paludis</name>
    <dbReference type="NCBI Taxonomy" id="1225769"/>
    <lineage>
        <taxon>Bacteria</taxon>
        <taxon>Pseudomonadati</taxon>
        <taxon>Pseudomonadota</taxon>
        <taxon>Betaproteobacteria</taxon>
        <taxon>Neisseriales</taxon>
        <taxon>Chromobacteriaceae</taxon>
        <taxon>Paludibacterium</taxon>
    </lineage>
</organism>
<dbReference type="InterPro" id="IPR007410">
    <property type="entry name" value="LpqE-like"/>
</dbReference>
<protein>
    <recommendedName>
        <fullName evidence="4">Copper chaperone PCu(A)C</fullName>
    </recommendedName>
</protein>
<dbReference type="Gene3D" id="2.60.40.1890">
    <property type="entry name" value="PCu(A)C copper chaperone"/>
    <property type="match status" value="1"/>
</dbReference>
<dbReference type="RefSeq" id="WP_189531862.1">
    <property type="nucleotide sequence ID" value="NZ_BMYX01000004.1"/>
</dbReference>
<gene>
    <name evidence="2" type="ORF">GCM10011289_09880</name>
</gene>
<name>A0A918P058_9NEIS</name>
<dbReference type="InterPro" id="IPR036182">
    <property type="entry name" value="PCuAC_sf"/>
</dbReference>
<feature type="signal peptide" evidence="1">
    <location>
        <begin position="1"/>
        <end position="19"/>
    </location>
</feature>
<comment type="caution">
    <text evidence="2">The sequence shown here is derived from an EMBL/GenBank/DDBJ whole genome shotgun (WGS) entry which is preliminary data.</text>
</comment>
<evidence type="ECO:0008006" key="4">
    <source>
        <dbReference type="Google" id="ProtNLM"/>
    </source>
</evidence>
<evidence type="ECO:0000313" key="3">
    <source>
        <dbReference type="Proteomes" id="UP000645257"/>
    </source>
</evidence>
<keyword evidence="3" id="KW-1185">Reference proteome</keyword>
<reference evidence="2" key="2">
    <citation type="submission" date="2020-09" db="EMBL/GenBank/DDBJ databases">
        <authorList>
            <person name="Sun Q."/>
            <person name="Kim S."/>
        </authorList>
    </citation>
    <scope>NUCLEOTIDE SEQUENCE</scope>
    <source>
        <strain evidence="2">KCTC 32182</strain>
    </source>
</reference>
<dbReference type="Proteomes" id="UP000645257">
    <property type="component" value="Unassembled WGS sequence"/>
</dbReference>
<dbReference type="Pfam" id="PF04314">
    <property type="entry name" value="PCuAC"/>
    <property type="match status" value="1"/>
</dbReference>
<proteinExistence type="predicted"/>
<dbReference type="SUPFAM" id="SSF110087">
    <property type="entry name" value="DR1885-like metal-binding protein"/>
    <property type="match status" value="1"/>
</dbReference>
<accession>A0A918P058</accession>
<dbReference type="InterPro" id="IPR058248">
    <property type="entry name" value="Lxx211020-like"/>
</dbReference>
<dbReference type="PANTHER" id="PTHR36302:SF1">
    <property type="entry name" value="COPPER CHAPERONE PCU(A)C"/>
    <property type="match status" value="1"/>
</dbReference>
<keyword evidence="1" id="KW-0732">Signal</keyword>
<evidence type="ECO:0000256" key="1">
    <source>
        <dbReference type="SAM" id="SignalP"/>
    </source>
</evidence>